<keyword evidence="2" id="KW-0145">Chemotaxis</keyword>
<dbReference type="STRING" id="7994.ENSAMXP00000040561"/>
<keyword evidence="11" id="KW-1185">Reference proteome</keyword>
<evidence type="ECO:0000256" key="6">
    <source>
        <dbReference type="ARBA" id="ARBA00023157"/>
    </source>
</evidence>
<evidence type="ECO:0000256" key="2">
    <source>
        <dbReference type="ARBA" id="ARBA00022500"/>
    </source>
</evidence>
<keyword evidence="7" id="KW-0395">Inflammatory response</keyword>
<dbReference type="Gene3D" id="2.40.50.40">
    <property type="match status" value="1"/>
</dbReference>
<sequence>MLLSPFLSPHPLLAFQALCERGGGDLNLNPPVCSYIRGYTCVWFMFKSPAVMSAKGVVSIIVVACWVLCTLCPTSAAYGPLTHACCVKYTRTPVPFKLIKGYIEQSSLEVCRINAIIFITKRNKKVCVSAADGWVRDILERLSTKMKKMSKPNHTGGLSVGTARSATTSS</sequence>
<evidence type="ECO:0000313" key="10">
    <source>
        <dbReference type="Ensembl" id="ENSAMXP00000040561.1"/>
    </source>
</evidence>
<dbReference type="OrthoDB" id="8870994at2759"/>
<dbReference type="SUPFAM" id="SSF54117">
    <property type="entry name" value="Interleukin 8-like chemokines"/>
    <property type="match status" value="1"/>
</dbReference>
<dbReference type="SMART" id="SM00199">
    <property type="entry name" value="SCY"/>
    <property type="match status" value="1"/>
</dbReference>
<dbReference type="InterPro" id="IPR039809">
    <property type="entry name" value="Chemokine_b/g/d"/>
</dbReference>
<dbReference type="Proteomes" id="UP000018467">
    <property type="component" value="Unassembled WGS sequence"/>
</dbReference>
<dbReference type="FunFam" id="2.40.50.40:FF:000012">
    <property type="entry name" value="C-C motif chemokine"/>
    <property type="match status" value="1"/>
</dbReference>
<evidence type="ECO:0000256" key="7">
    <source>
        <dbReference type="ARBA" id="ARBA00023198"/>
    </source>
</evidence>
<evidence type="ECO:0000256" key="1">
    <source>
        <dbReference type="ARBA" id="ARBA00004613"/>
    </source>
</evidence>
<dbReference type="Pfam" id="PF00048">
    <property type="entry name" value="IL8"/>
    <property type="match status" value="1"/>
</dbReference>
<feature type="domain" description="Chemokine interleukin-8-like" evidence="9">
    <location>
        <begin position="82"/>
        <end position="142"/>
    </location>
</feature>
<accession>A0A3B1JFQ3</accession>
<reference evidence="11" key="1">
    <citation type="submission" date="2013-03" db="EMBL/GenBank/DDBJ databases">
        <authorList>
            <person name="Jeffery W."/>
            <person name="Warren W."/>
            <person name="Wilson R.K."/>
        </authorList>
    </citation>
    <scope>NUCLEOTIDE SEQUENCE</scope>
    <source>
        <strain evidence="11">female</strain>
    </source>
</reference>
<dbReference type="GO" id="GO:0006955">
    <property type="term" value="P:immune response"/>
    <property type="evidence" value="ECO:0007669"/>
    <property type="project" value="InterPro"/>
</dbReference>
<dbReference type="Ensembl" id="ENSAMXT00000046193.1">
    <property type="protein sequence ID" value="ENSAMXP00000040561.1"/>
    <property type="gene ID" value="ENSAMXG00000030404.1"/>
</dbReference>
<dbReference type="GeneTree" id="ENSGT01030000235105"/>
<dbReference type="GO" id="GO:0006954">
    <property type="term" value="P:inflammatory response"/>
    <property type="evidence" value="ECO:0007669"/>
    <property type="project" value="UniProtKB-KW"/>
</dbReference>
<evidence type="ECO:0000259" key="9">
    <source>
        <dbReference type="SMART" id="SM00199"/>
    </source>
</evidence>
<dbReference type="CDD" id="cd00169">
    <property type="entry name" value="Chemokine"/>
    <property type="match status" value="1"/>
</dbReference>
<dbReference type="Bgee" id="ENSAMXG00000030404">
    <property type="expression patterns" value="Expressed in intestine and 9 other cell types or tissues"/>
</dbReference>
<evidence type="ECO:0000313" key="11">
    <source>
        <dbReference type="Proteomes" id="UP000018467"/>
    </source>
</evidence>
<organism evidence="10 11">
    <name type="scientific">Astyanax mexicanus</name>
    <name type="common">Blind cave fish</name>
    <name type="synonym">Astyanax fasciatus mexicanus</name>
    <dbReference type="NCBI Taxonomy" id="7994"/>
    <lineage>
        <taxon>Eukaryota</taxon>
        <taxon>Metazoa</taxon>
        <taxon>Chordata</taxon>
        <taxon>Craniata</taxon>
        <taxon>Vertebrata</taxon>
        <taxon>Euteleostomi</taxon>
        <taxon>Actinopterygii</taxon>
        <taxon>Neopterygii</taxon>
        <taxon>Teleostei</taxon>
        <taxon>Ostariophysi</taxon>
        <taxon>Characiformes</taxon>
        <taxon>Characoidei</taxon>
        <taxon>Acestrorhamphidae</taxon>
        <taxon>Acestrorhamphinae</taxon>
        <taxon>Astyanax</taxon>
    </lineage>
</organism>
<name>A0A3B1JFQ3_ASTMX</name>
<evidence type="ECO:0000256" key="3">
    <source>
        <dbReference type="ARBA" id="ARBA00022514"/>
    </source>
</evidence>
<keyword evidence="3" id="KW-0202">Cytokine</keyword>
<dbReference type="GO" id="GO:0008009">
    <property type="term" value="F:chemokine activity"/>
    <property type="evidence" value="ECO:0007669"/>
    <property type="project" value="InterPro"/>
</dbReference>
<reference evidence="10" key="3">
    <citation type="submission" date="2025-08" db="UniProtKB">
        <authorList>
            <consortium name="Ensembl"/>
        </authorList>
    </citation>
    <scope>IDENTIFICATION</scope>
</reference>
<evidence type="ECO:0000256" key="4">
    <source>
        <dbReference type="ARBA" id="ARBA00022525"/>
    </source>
</evidence>
<proteinExistence type="predicted"/>
<keyword evidence="6" id="KW-1015">Disulfide bond</keyword>
<feature type="region of interest" description="Disordered" evidence="8">
    <location>
        <begin position="148"/>
        <end position="170"/>
    </location>
</feature>
<dbReference type="InParanoid" id="A0A3B1JFQ3"/>
<dbReference type="InterPro" id="IPR001811">
    <property type="entry name" value="Chemokine_IL8-like_dom"/>
</dbReference>
<reference evidence="10" key="4">
    <citation type="submission" date="2025-09" db="UniProtKB">
        <authorList>
            <consortium name="Ensembl"/>
        </authorList>
    </citation>
    <scope>IDENTIFICATION</scope>
</reference>
<keyword evidence="5" id="KW-0732">Signal</keyword>
<dbReference type="AlphaFoldDB" id="A0A3B1JFQ3"/>
<dbReference type="PANTHER" id="PTHR12015:SF108">
    <property type="entry name" value="C-C MOTIF CHEMOKINE 20"/>
    <property type="match status" value="1"/>
</dbReference>
<keyword evidence="4" id="KW-0964">Secreted</keyword>
<dbReference type="InterPro" id="IPR036048">
    <property type="entry name" value="Interleukin_8-like_sf"/>
</dbReference>
<dbReference type="PANTHER" id="PTHR12015">
    <property type="entry name" value="SMALL INDUCIBLE CYTOKINE A"/>
    <property type="match status" value="1"/>
</dbReference>
<comment type="subcellular location">
    <subcellularLocation>
        <location evidence="1">Secreted</location>
    </subcellularLocation>
</comment>
<dbReference type="GO" id="GO:0005615">
    <property type="term" value="C:extracellular space"/>
    <property type="evidence" value="ECO:0007669"/>
    <property type="project" value="UniProtKB-KW"/>
</dbReference>
<evidence type="ECO:0000256" key="8">
    <source>
        <dbReference type="SAM" id="MobiDB-lite"/>
    </source>
</evidence>
<reference evidence="11" key="2">
    <citation type="journal article" date="2014" name="Nat. Commun.">
        <title>The cavefish genome reveals candidate genes for eye loss.</title>
        <authorList>
            <person name="McGaugh S.E."/>
            <person name="Gross J.B."/>
            <person name="Aken B."/>
            <person name="Blin M."/>
            <person name="Borowsky R."/>
            <person name="Chalopin D."/>
            <person name="Hinaux H."/>
            <person name="Jeffery W.R."/>
            <person name="Keene A."/>
            <person name="Ma L."/>
            <person name="Minx P."/>
            <person name="Murphy D."/>
            <person name="O'Quin K.E."/>
            <person name="Retaux S."/>
            <person name="Rohner N."/>
            <person name="Searle S.M."/>
            <person name="Stahl B.A."/>
            <person name="Tabin C."/>
            <person name="Volff J.N."/>
            <person name="Yoshizawa M."/>
            <person name="Warren W.C."/>
        </authorList>
    </citation>
    <scope>NUCLEOTIDE SEQUENCE [LARGE SCALE GENOMIC DNA]</scope>
    <source>
        <strain evidence="11">female</strain>
    </source>
</reference>
<evidence type="ECO:0000256" key="5">
    <source>
        <dbReference type="ARBA" id="ARBA00022729"/>
    </source>
</evidence>
<protein>
    <recommendedName>
        <fullName evidence="9">Chemokine interleukin-8-like domain-containing protein</fullName>
    </recommendedName>
</protein>